<dbReference type="Proteomes" id="UP000198853">
    <property type="component" value="Unassembled WGS sequence"/>
</dbReference>
<evidence type="ECO:0000256" key="1">
    <source>
        <dbReference type="SAM" id="Phobius"/>
    </source>
</evidence>
<keyword evidence="1" id="KW-0812">Transmembrane</keyword>
<protein>
    <submittedName>
        <fullName evidence="2">Uncharacterized protein</fullName>
    </submittedName>
</protein>
<name>A0A1G8SYU3_9BACI</name>
<keyword evidence="1" id="KW-0472">Membrane</keyword>
<reference evidence="2 3" key="1">
    <citation type="submission" date="2016-10" db="EMBL/GenBank/DDBJ databases">
        <authorList>
            <person name="de Groot N.N."/>
        </authorList>
    </citation>
    <scope>NUCLEOTIDE SEQUENCE [LARGE SCALE GENOMIC DNA]</scope>
    <source>
        <strain evidence="2 3">DSM 21771</strain>
    </source>
</reference>
<organism evidence="2 3">
    <name type="scientific">Natribacillus halophilus</name>
    <dbReference type="NCBI Taxonomy" id="549003"/>
    <lineage>
        <taxon>Bacteria</taxon>
        <taxon>Bacillati</taxon>
        <taxon>Bacillota</taxon>
        <taxon>Bacilli</taxon>
        <taxon>Bacillales</taxon>
        <taxon>Bacillaceae</taxon>
        <taxon>Natribacillus</taxon>
    </lineage>
</organism>
<accession>A0A1G8SYU3</accession>
<sequence length="27" mass="3315">MDILFWLLGGYILLLIHIWFHELGHYT</sequence>
<feature type="transmembrane region" description="Helical" evidence="1">
    <location>
        <begin position="6"/>
        <end position="24"/>
    </location>
</feature>
<evidence type="ECO:0000313" key="2">
    <source>
        <dbReference type="EMBL" id="SDJ34344.1"/>
    </source>
</evidence>
<keyword evidence="1" id="KW-1133">Transmembrane helix</keyword>
<keyword evidence="3" id="KW-1185">Reference proteome</keyword>
<dbReference type="AlphaFoldDB" id="A0A1G8SYU3"/>
<dbReference type="EMBL" id="FNEN01000042">
    <property type="protein sequence ID" value="SDJ34344.1"/>
    <property type="molecule type" value="Genomic_DNA"/>
</dbReference>
<evidence type="ECO:0000313" key="3">
    <source>
        <dbReference type="Proteomes" id="UP000198853"/>
    </source>
</evidence>
<gene>
    <name evidence="2" type="ORF">SAMN04488123_1421</name>
</gene>
<proteinExistence type="predicted"/>
<feature type="non-terminal residue" evidence="2">
    <location>
        <position position="27"/>
    </location>
</feature>